<dbReference type="InterPro" id="IPR005569">
    <property type="entry name" value="Arc_DNA-bd_dom"/>
</dbReference>
<dbReference type="Gene3D" id="1.10.1220.10">
    <property type="entry name" value="Met repressor-like"/>
    <property type="match status" value="1"/>
</dbReference>
<dbReference type="GO" id="GO:0003677">
    <property type="term" value="F:DNA binding"/>
    <property type="evidence" value="ECO:0007669"/>
    <property type="project" value="UniProtKB-KW"/>
</dbReference>
<keyword evidence="3" id="KW-1185">Reference proteome</keyword>
<feature type="domain" description="Arc-like DNA binding" evidence="1">
    <location>
        <begin position="8"/>
        <end position="43"/>
    </location>
</feature>
<dbReference type="Pfam" id="PF03869">
    <property type="entry name" value="Arc"/>
    <property type="match status" value="1"/>
</dbReference>
<evidence type="ECO:0000259" key="1">
    <source>
        <dbReference type="Pfam" id="PF03869"/>
    </source>
</evidence>
<evidence type="ECO:0000313" key="3">
    <source>
        <dbReference type="Proteomes" id="UP000237673"/>
    </source>
</evidence>
<dbReference type="EMBL" id="CP026378">
    <property type="protein sequence ID" value="AUY27151.1"/>
    <property type="molecule type" value="Genomic_DNA"/>
</dbReference>
<dbReference type="InterPro" id="IPR010985">
    <property type="entry name" value="Ribbon_hlx_hlx"/>
</dbReference>
<gene>
    <name evidence="2" type="ORF">C2E16_11595</name>
</gene>
<sequence>MAERKYRHPQVNLRLPEELKEHIAVMAERNKRSANAEMVAAIEAWVNADKDPYPQSEDATVIMKKSDLRLLIDEVLESAMKDVIEGYDPNSKNKNPS</sequence>
<reference evidence="2 3" key="1">
    <citation type="submission" date="2018-01" db="EMBL/GenBank/DDBJ databases">
        <title>Complete and assembled Genome of Pantoea calida DSM22759T.</title>
        <authorList>
            <person name="Stevens M.J.A."/>
            <person name="Zurfluh K."/>
            <person name="Stephan R."/>
        </authorList>
    </citation>
    <scope>NUCLEOTIDE SEQUENCE [LARGE SCALE GENOMIC DNA]</scope>
    <source>
        <strain evidence="2 3">DSM 22759</strain>
    </source>
</reference>
<dbReference type="SUPFAM" id="SSF47598">
    <property type="entry name" value="Ribbon-helix-helix"/>
    <property type="match status" value="1"/>
</dbReference>
<dbReference type="InterPro" id="IPR013321">
    <property type="entry name" value="Arc_rbn_hlx_hlx"/>
</dbReference>
<dbReference type="Proteomes" id="UP000237673">
    <property type="component" value="Chromosome"/>
</dbReference>
<name>A0ABN5HGB4_9GAMM</name>
<organism evidence="2 3">
    <name type="scientific">Mixta calida</name>
    <dbReference type="NCBI Taxonomy" id="665913"/>
    <lineage>
        <taxon>Bacteria</taxon>
        <taxon>Pseudomonadati</taxon>
        <taxon>Pseudomonadota</taxon>
        <taxon>Gammaproteobacteria</taxon>
        <taxon>Enterobacterales</taxon>
        <taxon>Erwiniaceae</taxon>
        <taxon>Mixta</taxon>
    </lineage>
</organism>
<keyword evidence="2" id="KW-0238">DNA-binding</keyword>
<dbReference type="RefSeq" id="WP_084970190.1">
    <property type="nucleotide sequence ID" value="NZ_CP026378.1"/>
</dbReference>
<evidence type="ECO:0000313" key="2">
    <source>
        <dbReference type="EMBL" id="AUY27151.1"/>
    </source>
</evidence>
<proteinExistence type="predicted"/>
<protein>
    <submittedName>
        <fullName evidence="2">Arc family DNA-binding protein</fullName>
    </submittedName>
</protein>
<accession>A0ABN5HGB4</accession>